<organism evidence="5 6">
    <name type="scientific">Gordonia rhizosphera NBRC 16068</name>
    <dbReference type="NCBI Taxonomy" id="1108045"/>
    <lineage>
        <taxon>Bacteria</taxon>
        <taxon>Bacillati</taxon>
        <taxon>Actinomycetota</taxon>
        <taxon>Actinomycetes</taxon>
        <taxon>Mycobacteriales</taxon>
        <taxon>Gordoniaceae</taxon>
        <taxon>Gordonia</taxon>
    </lineage>
</organism>
<dbReference type="PRINTS" id="PR00368">
    <property type="entry name" value="FADPNR"/>
</dbReference>
<gene>
    <name evidence="5" type="ORF">GORHZ_247_00360</name>
</gene>
<dbReference type="STRING" id="1108045.GORHZ_247_00360"/>
<evidence type="ECO:0000256" key="1">
    <source>
        <dbReference type="ARBA" id="ARBA00022630"/>
    </source>
</evidence>
<accession>K6VCH3</accession>
<dbReference type="Proteomes" id="UP000008363">
    <property type="component" value="Unassembled WGS sequence"/>
</dbReference>
<dbReference type="OrthoDB" id="109585at2"/>
<dbReference type="Gene3D" id="2.60.120.10">
    <property type="entry name" value="Jelly Rolls"/>
    <property type="match status" value="1"/>
</dbReference>
<protein>
    <submittedName>
        <fullName evidence="5">Putative two-component system thioredoxin reductase</fullName>
    </submittedName>
</protein>
<evidence type="ECO:0000313" key="6">
    <source>
        <dbReference type="Proteomes" id="UP000008363"/>
    </source>
</evidence>
<dbReference type="eggNOG" id="COG0492">
    <property type="taxonomic scope" value="Bacteria"/>
</dbReference>
<dbReference type="CDD" id="cd00038">
    <property type="entry name" value="CAP_ED"/>
    <property type="match status" value="1"/>
</dbReference>
<dbReference type="Pfam" id="PF00027">
    <property type="entry name" value="cNMP_binding"/>
    <property type="match status" value="1"/>
</dbReference>
<dbReference type="InterPro" id="IPR036188">
    <property type="entry name" value="FAD/NAD-bd_sf"/>
</dbReference>
<dbReference type="InterPro" id="IPR018490">
    <property type="entry name" value="cNMP-bd_dom_sf"/>
</dbReference>
<dbReference type="InterPro" id="IPR000595">
    <property type="entry name" value="cNMP-bd_dom"/>
</dbReference>
<dbReference type="SUPFAM" id="SSF51206">
    <property type="entry name" value="cAMP-binding domain-like"/>
    <property type="match status" value="1"/>
</dbReference>
<dbReference type="RefSeq" id="WP_006339512.1">
    <property type="nucleotide sequence ID" value="NZ_BAHC01000247.1"/>
</dbReference>
<dbReference type="EMBL" id="BAHC01000247">
    <property type="protein sequence ID" value="GAB93898.1"/>
    <property type="molecule type" value="Genomic_DNA"/>
</dbReference>
<keyword evidence="2" id="KW-0560">Oxidoreductase</keyword>
<dbReference type="PROSITE" id="PS50042">
    <property type="entry name" value="CNMP_BINDING_3"/>
    <property type="match status" value="1"/>
</dbReference>
<dbReference type="Pfam" id="PF07992">
    <property type="entry name" value="Pyr_redox_2"/>
    <property type="match status" value="1"/>
</dbReference>
<proteinExistence type="predicted"/>
<keyword evidence="1" id="KW-0285">Flavoprotein</keyword>
<dbReference type="PRINTS" id="PR00469">
    <property type="entry name" value="PNDRDTASEII"/>
</dbReference>
<keyword evidence="6" id="KW-1185">Reference proteome</keyword>
<evidence type="ECO:0000313" key="5">
    <source>
        <dbReference type="EMBL" id="GAB93898.1"/>
    </source>
</evidence>
<sequence length="567" mass="59502">MFTVDELSTLPLLSGLGEKELEYLAGAVEDLHAVPGEYVAHEGDGRFLAIVVEGETELTKLVNGVEQVIAVRHPGEVGGEVPMTLGTPLPASMRAVESSRVLKMTVDVYHTLVAMAPQISTIVGTAALERMEMLTTATAQPLEPAIFVIGPRLDQGIHSCDAFLHRNRISYHRLDPDDPAAIALTGGAATRYPVVVLRDGTQLVAPTMRAVATAVGLTVKPSRAHYDVVIVGGGPAGLTAAVNAASEGLQTAVIESFAPGGQAGTSTRIENYTGFPFGVSGDELASRALQQASRLGAEILVTRRVVGIDPIGMTVTLDGGDILHTKSIVLATGVEWRRLDIDGIDRFVGSGVYYGAARSDAGLVQGIDLYLIGAGNSAGQAAVFFSGHARSVTLLVRGESLADTMSHYLIEQIATKANIRVETRSEVVAAYGDELLVAIDVVDRRTGSTSRRDATALFVLIGAEAATDWLPPDIARDEHGFVVTGPDVLGAGQWTGDRRPYALETSARGIFAIGDIRSGSVKRVAASVGEGGMAIAFVHGYLQLPAGVASRPFRPSGRKGDAEVRAA</sequence>
<evidence type="ECO:0000256" key="3">
    <source>
        <dbReference type="ARBA" id="ARBA00048132"/>
    </source>
</evidence>
<evidence type="ECO:0000259" key="4">
    <source>
        <dbReference type="PROSITE" id="PS50042"/>
    </source>
</evidence>
<comment type="catalytic activity">
    <reaction evidence="3">
        <text>[thioredoxin]-dithiol + NADP(+) = [thioredoxin]-disulfide + NADPH + H(+)</text>
        <dbReference type="Rhea" id="RHEA:20345"/>
        <dbReference type="Rhea" id="RHEA-COMP:10698"/>
        <dbReference type="Rhea" id="RHEA-COMP:10700"/>
        <dbReference type="ChEBI" id="CHEBI:15378"/>
        <dbReference type="ChEBI" id="CHEBI:29950"/>
        <dbReference type="ChEBI" id="CHEBI:50058"/>
        <dbReference type="ChEBI" id="CHEBI:57783"/>
        <dbReference type="ChEBI" id="CHEBI:58349"/>
        <dbReference type="EC" id="1.8.1.9"/>
    </reaction>
</comment>
<dbReference type="SUPFAM" id="SSF51905">
    <property type="entry name" value="FAD/NAD(P)-binding domain"/>
    <property type="match status" value="1"/>
</dbReference>
<evidence type="ECO:0000256" key="2">
    <source>
        <dbReference type="ARBA" id="ARBA00023002"/>
    </source>
</evidence>
<dbReference type="Gene3D" id="3.50.50.60">
    <property type="entry name" value="FAD/NAD(P)-binding domain"/>
    <property type="match status" value="2"/>
</dbReference>
<name>K6VCH3_9ACTN</name>
<feature type="domain" description="Cyclic nucleotide-binding" evidence="4">
    <location>
        <begin position="12"/>
        <end position="113"/>
    </location>
</feature>
<dbReference type="InterPro" id="IPR050097">
    <property type="entry name" value="Ferredoxin-NADP_redctase_2"/>
</dbReference>
<dbReference type="GO" id="GO:0004791">
    <property type="term" value="F:thioredoxin-disulfide reductase (NADPH) activity"/>
    <property type="evidence" value="ECO:0007669"/>
    <property type="project" value="UniProtKB-EC"/>
</dbReference>
<dbReference type="InterPro" id="IPR023753">
    <property type="entry name" value="FAD/NAD-binding_dom"/>
</dbReference>
<dbReference type="PANTHER" id="PTHR48105">
    <property type="entry name" value="THIOREDOXIN REDUCTASE 1-RELATED-RELATED"/>
    <property type="match status" value="1"/>
</dbReference>
<dbReference type="SMART" id="SM00100">
    <property type="entry name" value="cNMP"/>
    <property type="match status" value="1"/>
</dbReference>
<comment type="caution">
    <text evidence="5">The sequence shown here is derived from an EMBL/GenBank/DDBJ whole genome shotgun (WGS) entry which is preliminary data.</text>
</comment>
<dbReference type="InterPro" id="IPR014710">
    <property type="entry name" value="RmlC-like_jellyroll"/>
</dbReference>
<reference evidence="5 6" key="1">
    <citation type="submission" date="2012-08" db="EMBL/GenBank/DDBJ databases">
        <title>Whole genome shotgun sequence of Gordonia rhizosphera NBRC 16068.</title>
        <authorList>
            <person name="Takarada H."/>
            <person name="Isaki S."/>
            <person name="Hosoyama A."/>
            <person name="Tsuchikane K."/>
            <person name="Katsumata H."/>
            <person name="Baba S."/>
            <person name="Ohji S."/>
            <person name="Yamazaki S."/>
            <person name="Fujita N."/>
        </authorList>
    </citation>
    <scope>NUCLEOTIDE SEQUENCE [LARGE SCALE GENOMIC DNA]</scope>
    <source>
        <strain evidence="5 6">NBRC 16068</strain>
    </source>
</reference>
<dbReference type="AlphaFoldDB" id="K6VCH3"/>